<dbReference type="AlphaFoldDB" id="A0A0A3YMX9"/>
<accession>A0A0A3YMX9</accession>
<protein>
    <submittedName>
        <fullName evidence="1">Uncharacterized protein</fullName>
    </submittedName>
</protein>
<organism evidence="1 2">
    <name type="scientific">Bradyrhizobium japonicum</name>
    <dbReference type="NCBI Taxonomy" id="375"/>
    <lineage>
        <taxon>Bacteria</taxon>
        <taxon>Pseudomonadati</taxon>
        <taxon>Pseudomonadota</taxon>
        <taxon>Alphaproteobacteria</taxon>
        <taxon>Hyphomicrobiales</taxon>
        <taxon>Nitrobacteraceae</taxon>
        <taxon>Bradyrhizobium</taxon>
    </lineage>
</organism>
<dbReference type="Proteomes" id="UP000030377">
    <property type="component" value="Unassembled WGS sequence"/>
</dbReference>
<reference evidence="1 2" key="1">
    <citation type="submission" date="2014-09" db="EMBL/GenBank/DDBJ databases">
        <title>Draft genome of Bradyrhizobium japonicum Is-34.</title>
        <authorList>
            <person name="Tsurumaru H."/>
            <person name="Yamakawa T."/>
            <person name="Hashimoto S."/>
            <person name="Okizaki K."/>
            <person name="Kanesaki Y."/>
            <person name="Yoshikawa H."/>
            <person name="Yajima S."/>
        </authorList>
    </citation>
    <scope>NUCLEOTIDE SEQUENCE [LARGE SCALE GENOMIC DNA]</scope>
    <source>
        <strain evidence="1 2">Is-34</strain>
    </source>
</reference>
<gene>
    <name evidence="1" type="ORF">MA20_37320</name>
</gene>
<sequence length="80" mass="9084">MPSNEQLALFARRLRRAMRDDKSRCHFGLANGEQDFSFYPDVIRIVEWIERLSVLEAEHGARPTLRKAAVGAADPTSADR</sequence>
<dbReference type="EMBL" id="JRPN01000028">
    <property type="protein sequence ID" value="KGT75003.1"/>
    <property type="molecule type" value="Genomic_DNA"/>
</dbReference>
<evidence type="ECO:0000313" key="1">
    <source>
        <dbReference type="EMBL" id="KGT75003.1"/>
    </source>
</evidence>
<name>A0A0A3YMX9_BRAJP</name>
<comment type="caution">
    <text evidence="1">The sequence shown here is derived from an EMBL/GenBank/DDBJ whole genome shotgun (WGS) entry which is preliminary data.</text>
</comment>
<evidence type="ECO:0000313" key="2">
    <source>
        <dbReference type="Proteomes" id="UP000030377"/>
    </source>
</evidence>
<proteinExistence type="predicted"/>